<keyword evidence="5 8" id="KW-1133">Transmembrane helix</keyword>
<keyword evidence="7 8" id="KW-0568">Pathogenesis-related protein</keyword>
<feature type="transmembrane region" description="Helical" evidence="10">
    <location>
        <begin position="22"/>
        <end position="45"/>
    </location>
</feature>
<dbReference type="PANTHER" id="PTHR31942">
    <property type="entry name" value="MLO-LIKE PROTEIN 1"/>
    <property type="match status" value="1"/>
</dbReference>
<organism evidence="11 12">
    <name type="scientific">Hevea brasiliensis</name>
    <name type="common">Para rubber tree</name>
    <name type="synonym">Siphonia brasiliensis</name>
    <dbReference type="NCBI Taxonomy" id="3981"/>
    <lineage>
        <taxon>Eukaryota</taxon>
        <taxon>Viridiplantae</taxon>
        <taxon>Streptophyta</taxon>
        <taxon>Embryophyta</taxon>
        <taxon>Tracheophyta</taxon>
        <taxon>Spermatophyta</taxon>
        <taxon>Magnoliopsida</taxon>
        <taxon>eudicotyledons</taxon>
        <taxon>Gunneridae</taxon>
        <taxon>Pentapetalae</taxon>
        <taxon>rosids</taxon>
        <taxon>fabids</taxon>
        <taxon>Malpighiales</taxon>
        <taxon>Euphorbiaceae</taxon>
        <taxon>Crotonoideae</taxon>
        <taxon>Micrandreae</taxon>
        <taxon>Hevea</taxon>
    </lineage>
</organism>
<keyword evidence="3 8" id="KW-0812">Transmembrane</keyword>
<dbReference type="GO" id="GO:0016020">
    <property type="term" value="C:membrane"/>
    <property type="evidence" value="ECO:0007669"/>
    <property type="project" value="UniProtKB-SubCell"/>
</dbReference>
<dbReference type="EMBL" id="JAAGAX010000016">
    <property type="protein sequence ID" value="KAF2289956.1"/>
    <property type="molecule type" value="Genomic_DNA"/>
</dbReference>
<dbReference type="Pfam" id="PF03094">
    <property type="entry name" value="Mlo"/>
    <property type="match status" value="2"/>
</dbReference>
<feature type="transmembrane region" description="Helical" evidence="10">
    <location>
        <begin position="172"/>
        <end position="194"/>
    </location>
</feature>
<comment type="caution">
    <text evidence="11">The sequence shown here is derived from an EMBL/GenBank/DDBJ whole genome shotgun (WGS) entry which is preliminary data.</text>
</comment>
<reference evidence="11 12" key="1">
    <citation type="journal article" date="2020" name="Mol. Plant">
        <title>The Chromosome-Based Rubber Tree Genome Provides New Insights into Spurge Genome Evolution and Rubber Biosynthesis.</title>
        <authorList>
            <person name="Liu J."/>
            <person name="Shi C."/>
            <person name="Shi C.C."/>
            <person name="Li W."/>
            <person name="Zhang Q.J."/>
            <person name="Zhang Y."/>
            <person name="Li K."/>
            <person name="Lu H.F."/>
            <person name="Shi C."/>
            <person name="Zhu S.T."/>
            <person name="Xiao Z.Y."/>
            <person name="Nan H."/>
            <person name="Yue Y."/>
            <person name="Zhu X.G."/>
            <person name="Wu Y."/>
            <person name="Hong X.N."/>
            <person name="Fan G.Y."/>
            <person name="Tong Y."/>
            <person name="Zhang D."/>
            <person name="Mao C.L."/>
            <person name="Liu Y.L."/>
            <person name="Hao S.J."/>
            <person name="Liu W.Q."/>
            <person name="Lv M.Q."/>
            <person name="Zhang H.B."/>
            <person name="Liu Y."/>
            <person name="Hu-Tang G.R."/>
            <person name="Wang J.P."/>
            <person name="Wang J.H."/>
            <person name="Sun Y.H."/>
            <person name="Ni S.B."/>
            <person name="Chen W.B."/>
            <person name="Zhang X.C."/>
            <person name="Jiao Y.N."/>
            <person name="Eichler E.E."/>
            <person name="Li G.H."/>
            <person name="Liu X."/>
            <person name="Gao L.Z."/>
        </authorList>
    </citation>
    <scope>NUCLEOTIDE SEQUENCE [LARGE SCALE GENOMIC DNA]</scope>
    <source>
        <strain evidence="12">cv. GT1</strain>
        <tissue evidence="11">Leaf</tissue>
    </source>
</reference>
<comment type="similarity">
    <text evidence="2 8">Belongs to the MLO family.</text>
</comment>
<dbReference type="GO" id="GO:0006952">
    <property type="term" value="P:defense response"/>
    <property type="evidence" value="ECO:0007669"/>
    <property type="project" value="UniProtKB-KW"/>
</dbReference>
<evidence type="ECO:0000256" key="2">
    <source>
        <dbReference type="ARBA" id="ARBA00006574"/>
    </source>
</evidence>
<evidence type="ECO:0000256" key="6">
    <source>
        <dbReference type="ARBA" id="ARBA00023136"/>
    </source>
</evidence>
<sequence length="609" mass="69593">MISWIMAAGDSSSGSLEYTPTWALATVCFVFISISIVIEHIFHLLTNWLKSRRKTALSEAVVKLKSELMLLGFISLMLAVTQESISKICISTKIADSMLPCRKEIESETIKVQEYEHFVKRLAGNWSLLAKVQRHHRILADDEADDTSADSDDPCSSKGKVSLIAEDGIHQLHIFIFVLAVMQIVYSVLTMALGRAKMRRWKAWENETQTTEYQVANGWKVFVWISYIPLLVVLILGTKLEVIVERMAMNINEQNSVIIGTPLVQPNDNLFWFGRPQFVLTLLHYTLFLNAFELAFFIWVTGNIQVLCSYITLPLHALVTQMGSEFKSKVVEEQVAQIIKQWHEEVRERRKKQEKSLQSLRDTSNLSADWSFRNMRSPTENSRLENNYSEKKSLKISYRLTSTSSLSLATSPEEEIPLSPLPLEEVPSASPPVTLEKERPTRLNLITTRVRSHSSSPSTKKRGPKNIRNSCSSRKLQKYMSCRSLGELELEELKGFMDLGFIFKKENISPRMISVVPGLLRLGLYKSKHNTKLINSEVPEDDDDIQRERDKQEEEKGVIRPYLSEAWLIKRLDSPPLNLRLPRVSAAADMKKHLKFWARTVASVIQHES</sequence>
<evidence type="ECO:0000256" key="8">
    <source>
        <dbReference type="RuleBase" id="RU280816"/>
    </source>
</evidence>
<feature type="transmembrane region" description="Helical" evidence="10">
    <location>
        <begin position="221"/>
        <end position="240"/>
    </location>
</feature>
<evidence type="ECO:0000256" key="10">
    <source>
        <dbReference type="SAM" id="Phobius"/>
    </source>
</evidence>
<comment type="subcellular location">
    <subcellularLocation>
        <location evidence="1 8">Membrane</location>
        <topology evidence="1 8">Multi-pass membrane protein</topology>
    </subcellularLocation>
</comment>
<evidence type="ECO:0000256" key="9">
    <source>
        <dbReference type="SAM" id="MobiDB-lite"/>
    </source>
</evidence>
<evidence type="ECO:0000256" key="1">
    <source>
        <dbReference type="ARBA" id="ARBA00004141"/>
    </source>
</evidence>
<keyword evidence="4 8" id="KW-0611">Plant defense</keyword>
<evidence type="ECO:0000256" key="3">
    <source>
        <dbReference type="ARBA" id="ARBA00022692"/>
    </source>
</evidence>
<dbReference type="PANTHER" id="PTHR31942:SF59">
    <property type="entry name" value="MLO-LIKE PROTEIN"/>
    <property type="match status" value="1"/>
</dbReference>
<protein>
    <recommendedName>
        <fullName evidence="8">MLO-like protein</fullName>
    </recommendedName>
</protein>
<dbReference type="GO" id="GO:0005516">
    <property type="term" value="F:calmodulin binding"/>
    <property type="evidence" value="ECO:0007669"/>
    <property type="project" value="UniProtKB-KW"/>
</dbReference>
<dbReference type="Proteomes" id="UP000467840">
    <property type="component" value="Chromosome 8"/>
</dbReference>
<name>A0A6A6KPF6_HEVBR</name>
<keyword evidence="8" id="KW-0112">Calmodulin-binding</keyword>
<gene>
    <name evidence="8" type="primary">MLO</name>
    <name evidence="11" type="ORF">GH714_039304</name>
</gene>
<feature type="compositionally biased region" description="Polar residues" evidence="9">
    <location>
        <begin position="449"/>
        <end position="458"/>
    </location>
</feature>
<dbReference type="InterPro" id="IPR004326">
    <property type="entry name" value="Mlo"/>
</dbReference>
<comment type="function">
    <text evidence="8">May be involved in modulation of pathogen defense and leaf cell death.</text>
</comment>
<feature type="transmembrane region" description="Helical" evidence="10">
    <location>
        <begin position="278"/>
        <end position="300"/>
    </location>
</feature>
<evidence type="ECO:0000256" key="5">
    <source>
        <dbReference type="ARBA" id="ARBA00022989"/>
    </source>
</evidence>
<comment type="domain">
    <text evidence="8">The C-terminus contains a calmodulin-binding domain, which binds calmodulin in a calcium-dependent fashion.</text>
</comment>
<keyword evidence="12" id="KW-1185">Reference proteome</keyword>
<dbReference type="AlphaFoldDB" id="A0A6A6KPF6"/>
<accession>A0A6A6KPF6</accession>
<proteinExistence type="inferred from homology"/>
<evidence type="ECO:0000256" key="7">
    <source>
        <dbReference type="ARBA" id="ARBA00023265"/>
    </source>
</evidence>
<evidence type="ECO:0000313" key="12">
    <source>
        <dbReference type="Proteomes" id="UP000467840"/>
    </source>
</evidence>
<evidence type="ECO:0000256" key="4">
    <source>
        <dbReference type="ARBA" id="ARBA00022821"/>
    </source>
</evidence>
<evidence type="ECO:0000313" key="11">
    <source>
        <dbReference type="EMBL" id="KAF2289956.1"/>
    </source>
</evidence>
<keyword evidence="6 8" id="KW-0472">Membrane</keyword>
<feature type="region of interest" description="Disordered" evidence="9">
    <location>
        <begin position="449"/>
        <end position="470"/>
    </location>
</feature>